<dbReference type="GO" id="GO:0003700">
    <property type="term" value="F:DNA-binding transcription factor activity"/>
    <property type="evidence" value="ECO:0007669"/>
    <property type="project" value="TreeGrafter"/>
</dbReference>
<evidence type="ECO:0000256" key="2">
    <source>
        <dbReference type="ARBA" id="ARBA00007214"/>
    </source>
</evidence>
<feature type="domain" description="Calmodulin binding protein C-terminal" evidence="10">
    <location>
        <begin position="460"/>
        <end position="519"/>
    </location>
</feature>
<dbReference type="PANTHER" id="PTHR31713:SF98">
    <property type="entry name" value="CALMODULIN-BINDING PROTEIN 60 G"/>
    <property type="match status" value="1"/>
</dbReference>
<dbReference type="GO" id="GO:0005634">
    <property type="term" value="C:nucleus"/>
    <property type="evidence" value="ECO:0007669"/>
    <property type="project" value="UniProtKB-SubCell"/>
</dbReference>
<comment type="similarity">
    <text evidence="2">Belongs to the plant ACBP60 protein family.</text>
</comment>
<comment type="caution">
    <text evidence="11">The sequence shown here is derived from an EMBL/GenBank/DDBJ whole genome shotgun (WGS) entry which is preliminary data.</text>
</comment>
<dbReference type="Proteomes" id="UP001231189">
    <property type="component" value="Unassembled WGS sequence"/>
</dbReference>
<dbReference type="GO" id="GO:0005516">
    <property type="term" value="F:calmodulin binding"/>
    <property type="evidence" value="ECO:0007669"/>
    <property type="project" value="InterPro"/>
</dbReference>
<keyword evidence="6" id="KW-0804">Transcription</keyword>
<evidence type="ECO:0000256" key="3">
    <source>
        <dbReference type="ARBA" id="ARBA00023015"/>
    </source>
</evidence>
<dbReference type="AlphaFoldDB" id="A0AAD8RMK7"/>
<dbReference type="InterPro" id="IPR012416">
    <property type="entry name" value="CBP60"/>
</dbReference>
<dbReference type="Pfam" id="PF07887">
    <property type="entry name" value="Calmodulin_bind"/>
    <property type="match status" value="1"/>
</dbReference>
<gene>
    <name evidence="11" type="ORF">QYE76_001880</name>
</gene>
<keyword evidence="3" id="KW-0805">Transcription regulation</keyword>
<dbReference type="Pfam" id="PF20451">
    <property type="entry name" value="Calmod_bind_M"/>
    <property type="match status" value="1"/>
</dbReference>
<reference evidence="11" key="1">
    <citation type="submission" date="2023-07" db="EMBL/GenBank/DDBJ databases">
        <title>A chromosome-level genome assembly of Lolium multiflorum.</title>
        <authorList>
            <person name="Chen Y."/>
            <person name="Copetti D."/>
            <person name="Kolliker R."/>
            <person name="Studer B."/>
        </authorList>
    </citation>
    <scope>NUCLEOTIDE SEQUENCE</scope>
    <source>
        <strain evidence="11">02402/16</strain>
        <tissue evidence="11">Leaf</tissue>
    </source>
</reference>
<comment type="subcellular location">
    <subcellularLocation>
        <location evidence="1">Nucleus</location>
    </subcellularLocation>
</comment>
<evidence type="ECO:0000256" key="7">
    <source>
        <dbReference type="ARBA" id="ARBA00023242"/>
    </source>
</evidence>
<dbReference type="PANTHER" id="PTHR31713">
    <property type="entry name" value="OS02G0177800 PROTEIN"/>
    <property type="match status" value="1"/>
</dbReference>
<evidence type="ECO:0000259" key="9">
    <source>
        <dbReference type="Pfam" id="PF20451"/>
    </source>
</evidence>
<dbReference type="GO" id="GO:0043565">
    <property type="term" value="F:sequence-specific DNA binding"/>
    <property type="evidence" value="ECO:0007669"/>
    <property type="project" value="TreeGrafter"/>
</dbReference>
<evidence type="ECO:0008006" key="13">
    <source>
        <dbReference type="Google" id="ProtNLM"/>
    </source>
</evidence>
<dbReference type="Pfam" id="PF20452">
    <property type="entry name" value="Calmod_bind_C"/>
    <property type="match status" value="1"/>
</dbReference>
<proteinExistence type="inferred from homology"/>
<protein>
    <recommendedName>
        <fullName evidence="13">Calmodulin-binding protein</fullName>
    </recommendedName>
</protein>
<name>A0AAD8RMK7_LOLMU</name>
<keyword evidence="12" id="KW-1185">Reference proteome</keyword>
<sequence length="868" mass="96911">MVVGNGARALFWKDRWLQGARVADHAPNLVALVPTRKANVSSVKDGLAGEWLHNCGSDLSPTAVAEFFHLWGILASVTLVSEQDDSFVWRWSADRNFSARLAYAAFFAEARPAAAGGLPRPAVCPLCDQEQETLQHLLLGCVVAHEVWAWALTRWNRHVRRRRRTMDQGVFGFRGMIIGEEFMAMFLPFYANMVQRVVSEEVGKAISRHFNAAAAAPPRQLVGWNQRPRYQLMFLNGLKPVYTMMKLEAKDGSALRVAIVENLENDQSSIVRFGHLSSVRVEVVVLHGNFNAKNEQSWTPEEFNKHIVWGREKSAKLLNGDLTLKLSGGEAFLESANFTDNSSFTSTKKFRLGLRLVNASGERVLEGITEPFRVKERRVEGFEKHYPPLLDDEVWRLERIGKNGAYHQALSGSGIYTVQKLLQSYKKNEQKLFKTFTKMSPAAWKAIIGHAMTCKVGDALCLYEIKENNMGLFFDAILQLVGVKFGDCYKPVAQLDQVEKNLVEILKEGAYENMKDIQYDYKMINHSPVPLHRFHAKGASGSSNVLPNQQILNYGQYSRLPGECSNSQGFESMERVYSSQRASNASADMSGFLHGQTSNDVSHQIPTNEFTPYNPSQGILLPGPRITQLHITNTGRTNFGPDVTPAIVYDNIQAGRSGFTSNDVSHQIATNKFTPYNPSQGILLPGPRLTQLRIPNTERTDFGPDVTPAIVHDNIQAGQVAMQFGQNGQKYSDFPEESYTSFSVGSSTSTYTNTDSTQPHFQLTSNRESFINQPDPLYSGQTLMQSHRVVTGFQPSRTNSFDSVENDQLIHRFISKMLSSEGATTPLSPRKWVKIKAALKLASVGRLSRASRRGLNSPLGRPRLVPTI</sequence>
<evidence type="ECO:0000259" key="8">
    <source>
        <dbReference type="Pfam" id="PF07887"/>
    </source>
</evidence>
<dbReference type="InterPro" id="IPR046831">
    <property type="entry name" value="Calmodulin_bind_N"/>
</dbReference>
<dbReference type="InterPro" id="IPR046830">
    <property type="entry name" value="Calmod_bind_M"/>
</dbReference>
<feature type="domain" description="Calmodulin binding protein central" evidence="9">
    <location>
        <begin position="390"/>
        <end position="454"/>
    </location>
</feature>
<dbReference type="EMBL" id="JAUUTY010000005">
    <property type="protein sequence ID" value="KAK1627565.1"/>
    <property type="molecule type" value="Genomic_DNA"/>
</dbReference>
<evidence type="ECO:0000259" key="10">
    <source>
        <dbReference type="Pfam" id="PF20452"/>
    </source>
</evidence>
<accession>A0AAD8RMK7</accession>
<dbReference type="InterPro" id="IPR046829">
    <property type="entry name" value="Calmod_bind_C"/>
</dbReference>
<feature type="domain" description="Calmodulin binding protein-like N-terminal" evidence="8">
    <location>
        <begin position="230"/>
        <end position="376"/>
    </location>
</feature>
<evidence type="ECO:0000256" key="6">
    <source>
        <dbReference type="ARBA" id="ARBA00023163"/>
    </source>
</evidence>
<evidence type="ECO:0000256" key="1">
    <source>
        <dbReference type="ARBA" id="ARBA00004123"/>
    </source>
</evidence>
<keyword evidence="7" id="KW-0539">Nucleus</keyword>
<evidence type="ECO:0000256" key="4">
    <source>
        <dbReference type="ARBA" id="ARBA00023125"/>
    </source>
</evidence>
<keyword evidence="5" id="KW-0010">Activator</keyword>
<keyword evidence="4" id="KW-0238">DNA-binding</keyword>
<dbReference type="GO" id="GO:0080142">
    <property type="term" value="P:regulation of salicylic acid biosynthetic process"/>
    <property type="evidence" value="ECO:0007669"/>
    <property type="project" value="TreeGrafter"/>
</dbReference>
<evidence type="ECO:0000313" key="11">
    <source>
        <dbReference type="EMBL" id="KAK1627565.1"/>
    </source>
</evidence>
<evidence type="ECO:0000313" key="12">
    <source>
        <dbReference type="Proteomes" id="UP001231189"/>
    </source>
</evidence>
<organism evidence="11 12">
    <name type="scientific">Lolium multiflorum</name>
    <name type="common">Italian ryegrass</name>
    <name type="synonym">Lolium perenne subsp. multiflorum</name>
    <dbReference type="NCBI Taxonomy" id="4521"/>
    <lineage>
        <taxon>Eukaryota</taxon>
        <taxon>Viridiplantae</taxon>
        <taxon>Streptophyta</taxon>
        <taxon>Embryophyta</taxon>
        <taxon>Tracheophyta</taxon>
        <taxon>Spermatophyta</taxon>
        <taxon>Magnoliopsida</taxon>
        <taxon>Liliopsida</taxon>
        <taxon>Poales</taxon>
        <taxon>Poaceae</taxon>
        <taxon>BOP clade</taxon>
        <taxon>Pooideae</taxon>
        <taxon>Poodae</taxon>
        <taxon>Poeae</taxon>
        <taxon>Poeae Chloroplast Group 2 (Poeae type)</taxon>
        <taxon>Loliodinae</taxon>
        <taxon>Loliinae</taxon>
        <taxon>Lolium</taxon>
    </lineage>
</organism>
<evidence type="ECO:0000256" key="5">
    <source>
        <dbReference type="ARBA" id="ARBA00023159"/>
    </source>
</evidence>